<accession>A0A0A9ATK4</accession>
<proteinExistence type="predicted"/>
<protein>
    <submittedName>
        <fullName evidence="1">Uncharacterized protein</fullName>
    </submittedName>
</protein>
<evidence type="ECO:0000313" key="1">
    <source>
        <dbReference type="EMBL" id="JAD53183.1"/>
    </source>
</evidence>
<dbReference type="AlphaFoldDB" id="A0A0A9ATK4"/>
<dbReference type="EMBL" id="GBRH01244712">
    <property type="protein sequence ID" value="JAD53183.1"/>
    <property type="molecule type" value="Transcribed_RNA"/>
</dbReference>
<name>A0A0A9ATK4_ARUDO</name>
<sequence>MEKIEKETCYSTVHSPLILRAYFLLFSISQHLLPTGLLNLSNCSNSAGENVIMRNHLYV</sequence>
<reference evidence="1" key="2">
    <citation type="journal article" date="2015" name="Data Brief">
        <title>Shoot transcriptome of the giant reed, Arundo donax.</title>
        <authorList>
            <person name="Barrero R.A."/>
            <person name="Guerrero F.D."/>
            <person name="Moolhuijzen P."/>
            <person name="Goolsby J.A."/>
            <person name="Tidwell J."/>
            <person name="Bellgard S.E."/>
            <person name="Bellgard M.I."/>
        </authorList>
    </citation>
    <scope>NUCLEOTIDE SEQUENCE</scope>
    <source>
        <tissue evidence="1">Shoot tissue taken approximately 20 cm above the soil surface</tissue>
    </source>
</reference>
<organism evidence="1">
    <name type="scientific">Arundo donax</name>
    <name type="common">Giant reed</name>
    <name type="synonym">Donax arundinaceus</name>
    <dbReference type="NCBI Taxonomy" id="35708"/>
    <lineage>
        <taxon>Eukaryota</taxon>
        <taxon>Viridiplantae</taxon>
        <taxon>Streptophyta</taxon>
        <taxon>Embryophyta</taxon>
        <taxon>Tracheophyta</taxon>
        <taxon>Spermatophyta</taxon>
        <taxon>Magnoliopsida</taxon>
        <taxon>Liliopsida</taxon>
        <taxon>Poales</taxon>
        <taxon>Poaceae</taxon>
        <taxon>PACMAD clade</taxon>
        <taxon>Arundinoideae</taxon>
        <taxon>Arundineae</taxon>
        <taxon>Arundo</taxon>
    </lineage>
</organism>
<reference evidence="1" key="1">
    <citation type="submission" date="2014-09" db="EMBL/GenBank/DDBJ databases">
        <authorList>
            <person name="Magalhaes I.L.F."/>
            <person name="Oliveira U."/>
            <person name="Santos F.R."/>
            <person name="Vidigal T.H.D.A."/>
            <person name="Brescovit A.D."/>
            <person name="Santos A.J."/>
        </authorList>
    </citation>
    <scope>NUCLEOTIDE SEQUENCE</scope>
    <source>
        <tissue evidence="1">Shoot tissue taken approximately 20 cm above the soil surface</tissue>
    </source>
</reference>